<dbReference type="Pfam" id="PF00173">
    <property type="entry name" value="Cyt-b5"/>
    <property type="match status" value="1"/>
</dbReference>
<keyword evidence="2" id="KW-0349">Heme</keyword>
<reference evidence="9" key="1">
    <citation type="submission" date="2021-12" db="EMBL/GenBank/DDBJ databases">
        <authorList>
            <person name="King R."/>
        </authorList>
    </citation>
    <scope>NUCLEOTIDE SEQUENCE</scope>
</reference>
<evidence type="ECO:0000313" key="10">
    <source>
        <dbReference type="Proteomes" id="UP001154078"/>
    </source>
</evidence>
<sequence>MELYKEVKQLTLEEVKKHDGVMEKTVWVVIRDIVYDVTEYMEDHPGGSDLILEHAGKDGTKDFENTGHSNDAKKELKKYKIGEIIEAERKGKIKNKEPKMETNSDEIQSICCLSYLFCGLCG</sequence>
<evidence type="ECO:0000256" key="7">
    <source>
        <dbReference type="ARBA" id="ARBA00038168"/>
    </source>
</evidence>
<keyword evidence="10" id="KW-1185">Reference proteome</keyword>
<feature type="domain" description="Cytochrome b5 heme-binding" evidence="8">
    <location>
        <begin position="10"/>
        <end position="85"/>
    </location>
</feature>
<dbReference type="FunFam" id="3.10.120.10:FF:000002">
    <property type="entry name" value="Cytochrome b5 type B"/>
    <property type="match status" value="1"/>
</dbReference>
<accession>A0A9P0BFQ7</accession>
<dbReference type="EMBL" id="OV121138">
    <property type="protein sequence ID" value="CAH0561031.1"/>
    <property type="molecule type" value="Genomic_DNA"/>
</dbReference>
<keyword evidence="5" id="KW-0408">Iron</keyword>
<evidence type="ECO:0000256" key="5">
    <source>
        <dbReference type="ARBA" id="ARBA00023004"/>
    </source>
</evidence>
<dbReference type="AlphaFoldDB" id="A0A9P0BFQ7"/>
<keyword evidence="3" id="KW-0812">Transmembrane</keyword>
<dbReference type="InterPro" id="IPR036400">
    <property type="entry name" value="Cyt_B5-like_heme/steroid_sf"/>
</dbReference>
<dbReference type="PRINTS" id="PR00363">
    <property type="entry name" value="CYTOCHROMEB5"/>
</dbReference>
<dbReference type="PANTHER" id="PTHR19359">
    <property type="entry name" value="CYTOCHROME B5"/>
    <property type="match status" value="1"/>
</dbReference>
<dbReference type="GO" id="GO:0016020">
    <property type="term" value="C:membrane"/>
    <property type="evidence" value="ECO:0007669"/>
    <property type="project" value="UniProtKB-SubCell"/>
</dbReference>
<evidence type="ECO:0000313" key="9">
    <source>
        <dbReference type="EMBL" id="CAH0561031.1"/>
    </source>
</evidence>
<protein>
    <recommendedName>
        <fullName evidence="8">Cytochrome b5 heme-binding domain-containing protein</fullName>
    </recommendedName>
</protein>
<gene>
    <name evidence="9" type="ORF">MELIAE_LOCUS10668</name>
</gene>
<comment type="similarity">
    <text evidence="7">Belongs to the cytochrome b5 family.</text>
</comment>
<keyword evidence="4" id="KW-0479">Metal-binding</keyword>
<dbReference type="InterPro" id="IPR050668">
    <property type="entry name" value="Cytochrome_b5"/>
</dbReference>
<dbReference type="PROSITE" id="PS00191">
    <property type="entry name" value="CYTOCHROME_B5_1"/>
    <property type="match status" value="1"/>
</dbReference>
<dbReference type="InterPro" id="IPR018506">
    <property type="entry name" value="Cyt_B5_heme-BS"/>
</dbReference>
<dbReference type="GO" id="GO:0046872">
    <property type="term" value="F:metal ion binding"/>
    <property type="evidence" value="ECO:0007669"/>
    <property type="project" value="UniProtKB-KW"/>
</dbReference>
<dbReference type="Gene3D" id="3.10.120.10">
    <property type="entry name" value="Cytochrome b5-like heme/steroid binding domain"/>
    <property type="match status" value="1"/>
</dbReference>
<organism evidence="9 10">
    <name type="scientific">Brassicogethes aeneus</name>
    <name type="common">Rape pollen beetle</name>
    <name type="synonym">Meligethes aeneus</name>
    <dbReference type="NCBI Taxonomy" id="1431903"/>
    <lineage>
        <taxon>Eukaryota</taxon>
        <taxon>Metazoa</taxon>
        <taxon>Ecdysozoa</taxon>
        <taxon>Arthropoda</taxon>
        <taxon>Hexapoda</taxon>
        <taxon>Insecta</taxon>
        <taxon>Pterygota</taxon>
        <taxon>Neoptera</taxon>
        <taxon>Endopterygota</taxon>
        <taxon>Coleoptera</taxon>
        <taxon>Polyphaga</taxon>
        <taxon>Cucujiformia</taxon>
        <taxon>Nitidulidae</taxon>
        <taxon>Meligethinae</taxon>
        <taxon>Brassicogethes</taxon>
    </lineage>
</organism>
<dbReference type="SUPFAM" id="SSF55856">
    <property type="entry name" value="Cytochrome b5-like heme/steroid binding domain"/>
    <property type="match status" value="1"/>
</dbReference>
<dbReference type="SMART" id="SM01117">
    <property type="entry name" value="Cyt-b5"/>
    <property type="match status" value="1"/>
</dbReference>
<evidence type="ECO:0000256" key="3">
    <source>
        <dbReference type="ARBA" id="ARBA00022692"/>
    </source>
</evidence>
<dbReference type="OrthoDB" id="260091at2759"/>
<dbReference type="GO" id="GO:0020037">
    <property type="term" value="F:heme binding"/>
    <property type="evidence" value="ECO:0007669"/>
    <property type="project" value="InterPro"/>
</dbReference>
<dbReference type="InterPro" id="IPR001199">
    <property type="entry name" value="Cyt_B5-like_heme/steroid-bd"/>
</dbReference>
<evidence type="ECO:0000256" key="4">
    <source>
        <dbReference type="ARBA" id="ARBA00022723"/>
    </source>
</evidence>
<keyword evidence="6" id="KW-0472">Membrane</keyword>
<evidence type="ECO:0000259" key="8">
    <source>
        <dbReference type="SMART" id="SM01117"/>
    </source>
</evidence>
<evidence type="ECO:0000256" key="2">
    <source>
        <dbReference type="ARBA" id="ARBA00022617"/>
    </source>
</evidence>
<name>A0A9P0BFQ7_BRAAE</name>
<evidence type="ECO:0000256" key="6">
    <source>
        <dbReference type="ARBA" id="ARBA00023136"/>
    </source>
</evidence>
<dbReference type="Proteomes" id="UP001154078">
    <property type="component" value="Chromosome 7"/>
</dbReference>
<proteinExistence type="inferred from homology"/>
<evidence type="ECO:0000256" key="1">
    <source>
        <dbReference type="ARBA" id="ARBA00004370"/>
    </source>
</evidence>
<comment type="subcellular location">
    <subcellularLocation>
        <location evidence="1">Membrane</location>
    </subcellularLocation>
</comment>